<name>A0A382U5T9_9ZZZZ</name>
<feature type="non-terminal residue" evidence="1">
    <location>
        <position position="1"/>
    </location>
</feature>
<protein>
    <submittedName>
        <fullName evidence="1">Uncharacterized protein</fullName>
    </submittedName>
</protein>
<sequence length="44" mass="4872">MKNNTHYVKFKPGTHGSHDDNINELLAVSENVANTIPLLLKPEA</sequence>
<accession>A0A382U5T9</accession>
<evidence type="ECO:0000313" key="1">
    <source>
        <dbReference type="EMBL" id="SVD29317.1"/>
    </source>
</evidence>
<reference evidence="1" key="1">
    <citation type="submission" date="2018-05" db="EMBL/GenBank/DDBJ databases">
        <authorList>
            <person name="Lanie J.A."/>
            <person name="Ng W.-L."/>
            <person name="Kazmierczak K.M."/>
            <person name="Andrzejewski T.M."/>
            <person name="Davidsen T.M."/>
            <person name="Wayne K.J."/>
            <person name="Tettelin H."/>
            <person name="Glass J.I."/>
            <person name="Rusch D."/>
            <person name="Podicherti R."/>
            <person name="Tsui H.-C.T."/>
            <person name="Winkler M.E."/>
        </authorList>
    </citation>
    <scope>NUCLEOTIDE SEQUENCE</scope>
</reference>
<organism evidence="1">
    <name type="scientific">marine metagenome</name>
    <dbReference type="NCBI Taxonomy" id="408172"/>
    <lineage>
        <taxon>unclassified sequences</taxon>
        <taxon>metagenomes</taxon>
        <taxon>ecological metagenomes</taxon>
    </lineage>
</organism>
<gene>
    <name evidence="1" type="ORF">METZ01_LOCUS382171</name>
</gene>
<dbReference type="AlphaFoldDB" id="A0A382U5T9"/>
<feature type="non-terminal residue" evidence="1">
    <location>
        <position position="44"/>
    </location>
</feature>
<dbReference type="EMBL" id="UINC01141528">
    <property type="protein sequence ID" value="SVD29317.1"/>
    <property type="molecule type" value="Genomic_DNA"/>
</dbReference>
<proteinExistence type="predicted"/>